<dbReference type="PANTHER" id="PTHR33202:SF7">
    <property type="entry name" value="FERRIC UPTAKE REGULATION PROTEIN"/>
    <property type="match status" value="1"/>
</dbReference>
<dbReference type="Gene3D" id="1.10.10.10">
    <property type="entry name" value="Winged helix-like DNA-binding domain superfamily/Winged helix DNA-binding domain"/>
    <property type="match status" value="1"/>
</dbReference>
<feature type="binding site" evidence="8">
    <location>
        <position position="98"/>
    </location>
    <ligand>
        <name>Fe cation</name>
        <dbReference type="ChEBI" id="CHEBI:24875"/>
    </ligand>
</feature>
<organism evidence="9 10">
    <name type="scientific">Solirubrobacter pauli</name>
    <dbReference type="NCBI Taxonomy" id="166793"/>
    <lineage>
        <taxon>Bacteria</taxon>
        <taxon>Bacillati</taxon>
        <taxon>Actinomycetota</taxon>
        <taxon>Thermoleophilia</taxon>
        <taxon>Solirubrobacterales</taxon>
        <taxon>Solirubrobacteraceae</taxon>
        <taxon>Solirubrobacter</taxon>
    </lineage>
</organism>
<keyword evidence="6" id="KW-0804">Transcription</keyword>
<comment type="similarity">
    <text evidence="1">Belongs to the Fur family.</text>
</comment>
<keyword evidence="4" id="KW-0805">Transcription regulation</keyword>
<evidence type="ECO:0000256" key="6">
    <source>
        <dbReference type="ARBA" id="ARBA00023163"/>
    </source>
</evidence>
<evidence type="ECO:0000256" key="8">
    <source>
        <dbReference type="PIRSR" id="PIRSR602481-2"/>
    </source>
</evidence>
<evidence type="ECO:0000313" key="9">
    <source>
        <dbReference type="EMBL" id="RKQ87128.1"/>
    </source>
</evidence>
<dbReference type="EMBL" id="RBIL01000002">
    <property type="protein sequence ID" value="RKQ87128.1"/>
    <property type="molecule type" value="Genomic_DNA"/>
</dbReference>
<dbReference type="GO" id="GO:0000976">
    <property type="term" value="F:transcription cis-regulatory region binding"/>
    <property type="evidence" value="ECO:0007669"/>
    <property type="project" value="TreeGrafter"/>
</dbReference>
<keyword evidence="10" id="KW-1185">Reference proteome</keyword>
<dbReference type="GO" id="GO:0045892">
    <property type="term" value="P:negative regulation of DNA-templated transcription"/>
    <property type="evidence" value="ECO:0007669"/>
    <property type="project" value="TreeGrafter"/>
</dbReference>
<dbReference type="Gene3D" id="3.30.1490.190">
    <property type="match status" value="1"/>
</dbReference>
<dbReference type="InterPro" id="IPR036390">
    <property type="entry name" value="WH_DNA-bd_sf"/>
</dbReference>
<feature type="binding site" evidence="8">
    <location>
        <position position="119"/>
    </location>
    <ligand>
        <name>Fe cation</name>
        <dbReference type="ChEBI" id="CHEBI:24875"/>
    </ligand>
</feature>
<dbReference type="SUPFAM" id="SSF46785">
    <property type="entry name" value="Winged helix' DNA-binding domain"/>
    <property type="match status" value="1"/>
</dbReference>
<dbReference type="Proteomes" id="UP000278962">
    <property type="component" value="Unassembled WGS sequence"/>
</dbReference>
<evidence type="ECO:0000256" key="4">
    <source>
        <dbReference type="ARBA" id="ARBA00023015"/>
    </source>
</evidence>
<evidence type="ECO:0000256" key="5">
    <source>
        <dbReference type="ARBA" id="ARBA00023125"/>
    </source>
</evidence>
<dbReference type="InterPro" id="IPR036388">
    <property type="entry name" value="WH-like_DNA-bd_sf"/>
</dbReference>
<keyword evidence="2" id="KW-0678">Repressor</keyword>
<dbReference type="Pfam" id="PF01475">
    <property type="entry name" value="FUR"/>
    <property type="match status" value="1"/>
</dbReference>
<feature type="binding site" evidence="7">
    <location>
        <position position="104"/>
    </location>
    <ligand>
        <name>Zn(2+)</name>
        <dbReference type="ChEBI" id="CHEBI:29105"/>
    </ligand>
</feature>
<keyword evidence="3 7" id="KW-0862">Zinc</keyword>
<dbReference type="GO" id="GO:0008270">
    <property type="term" value="F:zinc ion binding"/>
    <property type="evidence" value="ECO:0007669"/>
    <property type="project" value="TreeGrafter"/>
</dbReference>
<feature type="binding site" evidence="7">
    <location>
        <position position="144"/>
    </location>
    <ligand>
        <name>Zn(2+)</name>
        <dbReference type="ChEBI" id="CHEBI:29105"/>
    </ligand>
</feature>
<evidence type="ECO:0000256" key="2">
    <source>
        <dbReference type="ARBA" id="ARBA00022491"/>
    </source>
</evidence>
<dbReference type="RefSeq" id="WP_121255421.1">
    <property type="nucleotide sequence ID" value="NZ_RBIL01000002.1"/>
</dbReference>
<dbReference type="InterPro" id="IPR002481">
    <property type="entry name" value="FUR"/>
</dbReference>
<comment type="cofactor">
    <cofactor evidence="8">
        <name>Mn(2+)</name>
        <dbReference type="ChEBI" id="CHEBI:29035"/>
    </cofactor>
    <cofactor evidence="8">
        <name>Fe(2+)</name>
        <dbReference type="ChEBI" id="CHEBI:29033"/>
    </cofactor>
    <text evidence="8">Binds 1 Mn(2+) or Fe(2+) ion per subunit.</text>
</comment>
<keyword evidence="5" id="KW-0238">DNA-binding</keyword>
<evidence type="ECO:0000256" key="1">
    <source>
        <dbReference type="ARBA" id="ARBA00007957"/>
    </source>
</evidence>
<dbReference type="OrthoDB" id="8659436at2"/>
<feature type="binding site" evidence="8">
    <location>
        <position position="136"/>
    </location>
    <ligand>
        <name>Fe cation</name>
        <dbReference type="ChEBI" id="CHEBI:24875"/>
    </ligand>
</feature>
<feature type="binding site" evidence="7">
    <location>
        <position position="107"/>
    </location>
    <ligand>
        <name>Zn(2+)</name>
        <dbReference type="ChEBI" id="CHEBI:29105"/>
    </ligand>
</feature>
<protein>
    <submittedName>
        <fullName evidence="9">Fur family ferric uptake transcriptional regulator</fullName>
    </submittedName>
</protein>
<evidence type="ECO:0000313" key="10">
    <source>
        <dbReference type="Proteomes" id="UP000278962"/>
    </source>
</evidence>
<proteinExistence type="inferred from homology"/>
<comment type="cofactor">
    <cofactor evidence="7">
        <name>Zn(2+)</name>
        <dbReference type="ChEBI" id="CHEBI:29105"/>
    </cofactor>
    <text evidence="7">Binds 1 zinc ion per subunit.</text>
</comment>
<dbReference type="AlphaFoldDB" id="A0A660L119"/>
<feature type="binding site" evidence="7">
    <location>
        <position position="147"/>
    </location>
    <ligand>
        <name>Zn(2+)</name>
        <dbReference type="ChEBI" id="CHEBI:29105"/>
    </ligand>
</feature>
<comment type="caution">
    <text evidence="9">The sequence shown here is derived from an EMBL/GenBank/DDBJ whole genome shotgun (WGS) entry which is preliminary data.</text>
</comment>
<dbReference type="CDD" id="cd07153">
    <property type="entry name" value="Fur_like"/>
    <property type="match status" value="1"/>
</dbReference>
<name>A0A660L119_9ACTN</name>
<gene>
    <name evidence="9" type="ORF">C8N24_5148</name>
</gene>
<dbReference type="InterPro" id="IPR043135">
    <property type="entry name" value="Fur_C"/>
</dbReference>
<dbReference type="GO" id="GO:0003700">
    <property type="term" value="F:DNA-binding transcription factor activity"/>
    <property type="evidence" value="ECO:0007669"/>
    <property type="project" value="InterPro"/>
</dbReference>
<dbReference type="PANTHER" id="PTHR33202">
    <property type="entry name" value="ZINC UPTAKE REGULATION PROTEIN"/>
    <property type="match status" value="1"/>
</dbReference>
<keyword evidence="7" id="KW-0479">Metal-binding</keyword>
<evidence type="ECO:0000256" key="3">
    <source>
        <dbReference type="ARBA" id="ARBA00022833"/>
    </source>
</evidence>
<dbReference type="GO" id="GO:1900376">
    <property type="term" value="P:regulation of secondary metabolite biosynthetic process"/>
    <property type="evidence" value="ECO:0007669"/>
    <property type="project" value="TreeGrafter"/>
</dbReference>
<sequence>MASTEAPRWTAYANERLAGEGYRRGGGRAAVIDLLDAQECALSAQEIEDRLREGERRVGRATVYRVLDELVELHLLSKVEIGDGVARFERVFPEGTHHHHHFVCRDCGRLIPFEDDELERVLRRIARREGVAMDGHDVTLRGRCPDCAPAAG</sequence>
<accession>A0A660L119</accession>
<evidence type="ECO:0000256" key="7">
    <source>
        <dbReference type="PIRSR" id="PIRSR602481-1"/>
    </source>
</evidence>
<keyword evidence="8" id="KW-0408">Iron</keyword>
<reference evidence="9 10" key="1">
    <citation type="submission" date="2018-10" db="EMBL/GenBank/DDBJ databases">
        <title>Genomic Encyclopedia of Archaeal and Bacterial Type Strains, Phase II (KMG-II): from individual species to whole genera.</title>
        <authorList>
            <person name="Goeker M."/>
        </authorList>
    </citation>
    <scope>NUCLEOTIDE SEQUENCE [LARGE SCALE GENOMIC DNA]</scope>
    <source>
        <strain evidence="9 10">DSM 14954</strain>
    </source>
</reference>